<keyword evidence="3" id="KW-1185">Reference proteome</keyword>
<dbReference type="AlphaFoldDB" id="A0A3N1XZ07"/>
<proteinExistence type="predicted"/>
<dbReference type="PROSITE" id="PS51257">
    <property type="entry name" value="PROKAR_LIPOPROTEIN"/>
    <property type="match status" value="1"/>
</dbReference>
<dbReference type="Proteomes" id="UP000273083">
    <property type="component" value="Unassembled WGS sequence"/>
</dbReference>
<gene>
    <name evidence="2" type="ORF">EDD66_102123</name>
</gene>
<feature type="chain" id="PRO_5038918235" description="Lipoprotein" evidence="1">
    <location>
        <begin position="23"/>
        <end position="224"/>
    </location>
</feature>
<accession>A0A3N1XZ07</accession>
<reference evidence="2 3" key="1">
    <citation type="submission" date="2018-11" db="EMBL/GenBank/DDBJ databases">
        <title>Genomic Encyclopedia of Type Strains, Phase IV (KMG-IV): sequencing the most valuable type-strain genomes for metagenomic binning, comparative biology and taxonomic classification.</title>
        <authorList>
            <person name="Goeker M."/>
        </authorList>
    </citation>
    <scope>NUCLEOTIDE SEQUENCE [LARGE SCALE GENOMIC DNA]</scope>
    <source>
        <strain evidence="2 3">DSM 26537</strain>
    </source>
</reference>
<sequence>MKKKLILSTLVVASIISLTACKQTDVVGKESINSFQKVLNAVPDSITADNDNNGWSLRAPDESARFIWSKDFSSSSMYDAMIEFDAKPFIDAGLDVTKLPEGMINEDKILIGADLGDESLTYDGEATPLESYKKIVDLKRDSVTYHKALDHYGISLSNGNVFEWAKDMDKNDKDIVFALNPEIFINAGVDPEKVDGWVFAKVEVMDMNGKDIEVDKFLKPFNLQ</sequence>
<dbReference type="EMBL" id="RJVG01000002">
    <property type="protein sequence ID" value="ROR30472.1"/>
    <property type="molecule type" value="Genomic_DNA"/>
</dbReference>
<organism evidence="2 3">
    <name type="scientific">Mobilisporobacter senegalensis</name>
    <dbReference type="NCBI Taxonomy" id="1329262"/>
    <lineage>
        <taxon>Bacteria</taxon>
        <taxon>Bacillati</taxon>
        <taxon>Bacillota</taxon>
        <taxon>Clostridia</taxon>
        <taxon>Lachnospirales</taxon>
        <taxon>Lachnospiraceae</taxon>
        <taxon>Mobilisporobacter</taxon>
    </lineage>
</organism>
<feature type="signal peptide" evidence="1">
    <location>
        <begin position="1"/>
        <end position="22"/>
    </location>
</feature>
<evidence type="ECO:0000256" key="1">
    <source>
        <dbReference type="SAM" id="SignalP"/>
    </source>
</evidence>
<protein>
    <recommendedName>
        <fullName evidence="4">Lipoprotein</fullName>
    </recommendedName>
</protein>
<evidence type="ECO:0000313" key="3">
    <source>
        <dbReference type="Proteomes" id="UP000273083"/>
    </source>
</evidence>
<evidence type="ECO:0008006" key="4">
    <source>
        <dbReference type="Google" id="ProtNLM"/>
    </source>
</evidence>
<keyword evidence="1" id="KW-0732">Signal</keyword>
<dbReference type="OrthoDB" id="2830261at2"/>
<name>A0A3N1XZ07_9FIRM</name>
<dbReference type="RefSeq" id="WP_123608176.1">
    <property type="nucleotide sequence ID" value="NZ_RJVG01000002.1"/>
</dbReference>
<evidence type="ECO:0000313" key="2">
    <source>
        <dbReference type="EMBL" id="ROR30472.1"/>
    </source>
</evidence>
<comment type="caution">
    <text evidence="2">The sequence shown here is derived from an EMBL/GenBank/DDBJ whole genome shotgun (WGS) entry which is preliminary data.</text>
</comment>